<sequence length="105" mass="12909">MEKAIEELLSLRHKNHFDHYYSRLKTHFKDDAFKYADILLKELAIRHTLSKKDSLELAVKYHQEEHYRKIIENLMYDGYIHYNTSQGVYLFNSPILKRWWEQFIC</sequence>
<gene>
    <name evidence="1" type="ORF">KE626_19720</name>
</gene>
<name>A0ABS5J3A9_9BACT</name>
<evidence type="ECO:0000313" key="2">
    <source>
        <dbReference type="Proteomes" id="UP000676386"/>
    </source>
</evidence>
<dbReference type="RefSeq" id="WP_211974643.1">
    <property type="nucleotide sequence ID" value="NZ_CBFHAM010000016.1"/>
</dbReference>
<accession>A0ABS5J3A9</accession>
<keyword evidence="2" id="KW-1185">Reference proteome</keyword>
<comment type="caution">
    <text evidence="1">The sequence shown here is derived from an EMBL/GenBank/DDBJ whole genome shotgun (WGS) entry which is preliminary data.</text>
</comment>
<dbReference type="Proteomes" id="UP000676386">
    <property type="component" value="Unassembled WGS sequence"/>
</dbReference>
<protein>
    <submittedName>
        <fullName evidence="1">Uncharacterized protein</fullName>
    </submittedName>
</protein>
<proteinExistence type="predicted"/>
<evidence type="ECO:0000313" key="1">
    <source>
        <dbReference type="EMBL" id="MBS0029563.1"/>
    </source>
</evidence>
<reference evidence="1 2" key="1">
    <citation type="submission" date="2021-04" db="EMBL/GenBank/DDBJ databases">
        <title>Chitinophaga sp. nov., isolated from the rhizosphere soil.</title>
        <authorList>
            <person name="He S."/>
        </authorList>
    </citation>
    <scope>NUCLEOTIDE SEQUENCE [LARGE SCALE GENOMIC DNA]</scope>
    <source>
        <strain evidence="1 2">2R12</strain>
    </source>
</reference>
<organism evidence="1 2">
    <name type="scientific">Chitinophaga hostae</name>
    <dbReference type="NCBI Taxonomy" id="2831022"/>
    <lineage>
        <taxon>Bacteria</taxon>
        <taxon>Pseudomonadati</taxon>
        <taxon>Bacteroidota</taxon>
        <taxon>Chitinophagia</taxon>
        <taxon>Chitinophagales</taxon>
        <taxon>Chitinophagaceae</taxon>
        <taxon>Chitinophaga</taxon>
    </lineage>
</organism>
<dbReference type="EMBL" id="JAGTXB010000009">
    <property type="protein sequence ID" value="MBS0029563.1"/>
    <property type="molecule type" value="Genomic_DNA"/>
</dbReference>